<comment type="subcellular location">
    <subcellularLocation>
        <location evidence="1 6">Cytoplasm</location>
    </subcellularLocation>
</comment>
<dbReference type="Proteomes" id="UP000725649">
    <property type="component" value="Unassembled WGS sequence"/>
</dbReference>
<gene>
    <name evidence="6" type="primary">frr</name>
    <name evidence="8" type="ORF">E7027_06465</name>
</gene>
<name>A0A928DRC9_9BACT</name>
<evidence type="ECO:0000256" key="2">
    <source>
        <dbReference type="ARBA" id="ARBA00005912"/>
    </source>
</evidence>
<evidence type="ECO:0000256" key="4">
    <source>
        <dbReference type="ARBA" id="ARBA00022917"/>
    </source>
</evidence>
<sequence length="187" mass="21060">MEGITNLLNKSKTQMGEHVARLERDLATIRTGRASAGLLENIRVDYYGTPTPIKQMAMINILDAKTLEVQPWDISSLNDIDKALQKADLGASPVNDGKVIRITLPSMTEDRRKQLAKNISKMSEDFKVAVRNERRDVLEKCKKAQKAGEITEDDLKRYEADVQKATDAHIAQIEQVIKNKEAEIMKI</sequence>
<dbReference type="GO" id="GO:0006415">
    <property type="term" value="P:translational termination"/>
    <property type="evidence" value="ECO:0007669"/>
    <property type="project" value="UniProtKB-UniRule"/>
</dbReference>
<dbReference type="Gene3D" id="1.10.132.20">
    <property type="entry name" value="Ribosome-recycling factor"/>
    <property type="match status" value="1"/>
</dbReference>
<evidence type="ECO:0000313" key="8">
    <source>
        <dbReference type="EMBL" id="MBE6421746.1"/>
    </source>
</evidence>
<dbReference type="Gene3D" id="3.30.1360.40">
    <property type="match status" value="1"/>
</dbReference>
<evidence type="ECO:0000256" key="1">
    <source>
        <dbReference type="ARBA" id="ARBA00004496"/>
    </source>
</evidence>
<reference evidence="8" key="1">
    <citation type="submission" date="2019-04" db="EMBL/GenBank/DDBJ databases">
        <title>Evolution of Biomass-Degrading Anaerobic Consortia Revealed by Metagenomics.</title>
        <authorList>
            <person name="Peng X."/>
        </authorList>
    </citation>
    <scope>NUCLEOTIDE SEQUENCE</scope>
    <source>
        <strain evidence="8">SIG66</strain>
    </source>
</reference>
<dbReference type="PANTHER" id="PTHR20982">
    <property type="entry name" value="RIBOSOME RECYCLING FACTOR"/>
    <property type="match status" value="1"/>
</dbReference>
<dbReference type="GO" id="GO:0043023">
    <property type="term" value="F:ribosomal large subunit binding"/>
    <property type="evidence" value="ECO:0007669"/>
    <property type="project" value="TreeGrafter"/>
</dbReference>
<organism evidence="8 9">
    <name type="scientific">Candidatus Avelusimicrobium gallicola</name>
    <dbReference type="NCBI Taxonomy" id="2562704"/>
    <lineage>
        <taxon>Bacteria</taxon>
        <taxon>Pseudomonadati</taxon>
        <taxon>Elusimicrobiota</taxon>
        <taxon>Elusimicrobia</taxon>
        <taxon>Elusimicrobiales</taxon>
        <taxon>Elusimicrobiaceae</taxon>
        <taxon>Candidatus Avelusimicrobium</taxon>
    </lineage>
</organism>
<evidence type="ECO:0000259" key="7">
    <source>
        <dbReference type="Pfam" id="PF01765"/>
    </source>
</evidence>
<proteinExistence type="inferred from homology"/>
<dbReference type="FunFam" id="1.10.132.20:FF:000001">
    <property type="entry name" value="Ribosome-recycling factor"/>
    <property type="match status" value="1"/>
</dbReference>
<dbReference type="InterPro" id="IPR023584">
    <property type="entry name" value="Ribosome_recyc_fac_dom"/>
</dbReference>
<evidence type="ECO:0000256" key="3">
    <source>
        <dbReference type="ARBA" id="ARBA00022490"/>
    </source>
</evidence>
<accession>A0A928DRC9</accession>
<comment type="function">
    <text evidence="5 6">Responsible for the release of ribosomes from messenger RNA at the termination of protein biosynthesis. May increase the efficiency of translation by recycling ribosomes from one round of translation to another.</text>
</comment>
<dbReference type="Pfam" id="PF01765">
    <property type="entry name" value="RRF"/>
    <property type="match status" value="1"/>
</dbReference>
<comment type="similarity">
    <text evidence="2 6">Belongs to the RRF family.</text>
</comment>
<dbReference type="PANTHER" id="PTHR20982:SF3">
    <property type="entry name" value="MITOCHONDRIAL RIBOSOME RECYCLING FACTOR PSEUDO 1"/>
    <property type="match status" value="1"/>
</dbReference>
<evidence type="ECO:0000313" key="9">
    <source>
        <dbReference type="Proteomes" id="UP000725649"/>
    </source>
</evidence>
<evidence type="ECO:0000256" key="5">
    <source>
        <dbReference type="ARBA" id="ARBA00025050"/>
    </source>
</evidence>
<dbReference type="FunFam" id="3.30.1360.40:FF:000001">
    <property type="entry name" value="Ribosome-recycling factor"/>
    <property type="match status" value="1"/>
</dbReference>
<dbReference type="EMBL" id="SUVG01000007">
    <property type="protein sequence ID" value="MBE6421746.1"/>
    <property type="molecule type" value="Genomic_DNA"/>
</dbReference>
<keyword evidence="4 6" id="KW-0648">Protein biosynthesis</keyword>
<keyword evidence="3 6" id="KW-0963">Cytoplasm</keyword>
<dbReference type="InterPro" id="IPR036191">
    <property type="entry name" value="RRF_sf"/>
</dbReference>
<dbReference type="HAMAP" id="MF_00040">
    <property type="entry name" value="RRF"/>
    <property type="match status" value="1"/>
</dbReference>
<dbReference type="InterPro" id="IPR002661">
    <property type="entry name" value="Ribosome_recyc_fac"/>
</dbReference>
<protein>
    <recommendedName>
        <fullName evidence="6">Ribosome-recycling factor</fullName>
        <shortName evidence="6">RRF</shortName>
    </recommendedName>
    <alternativeName>
        <fullName evidence="6">Ribosome-releasing factor</fullName>
    </alternativeName>
</protein>
<dbReference type="SUPFAM" id="SSF55194">
    <property type="entry name" value="Ribosome recycling factor, RRF"/>
    <property type="match status" value="1"/>
</dbReference>
<evidence type="ECO:0000256" key="6">
    <source>
        <dbReference type="HAMAP-Rule" id="MF_00040"/>
    </source>
</evidence>
<dbReference type="GO" id="GO:0005737">
    <property type="term" value="C:cytoplasm"/>
    <property type="evidence" value="ECO:0007669"/>
    <property type="project" value="UniProtKB-SubCell"/>
</dbReference>
<dbReference type="NCBIfam" id="TIGR00496">
    <property type="entry name" value="frr"/>
    <property type="match status" value="1"/>
</dbReference>
<dbReference type="AlphaFoldDB" id="A0A928DRC9"/>
<feature type="domain" description="Ribosome recycling factor" evidence="7">
    <location>
        <begin position="22"/>
        <end position="185"/>
    </location>
</feature>
<comment type="caution">
    <text evidence="8">The sequence shown here is derived from an EMBL/GenBank/DDBJ whole genome shotgun (WGS) entry which is preliminary data.</text>
</comment>
<dbReference type="CDD" id="cd00520">
    <property type="entry name" value="RRF"/>
    <property type="match status" value="1"/>
</dbReference>